<name>A0A0A9AHR0_ARUDO</name>
<evidence type="ECO:0000259" key="1">
    <source>
        <dbReference type="Pfam" id="PF13966"/>
    </source>
</evidence>
<protein>
    <recommendedName>
        <fullName evidence="1">Reverse transcriptase zinc-binding domain-containing protein</fullName>
    </recommendedName>
</protein>
<dbReference type="Pfam" id="PF13966">
    <property type="entry name" value="zf-RVT"/>
    <property type="match status" value="1"/>
</dbReference>
<accession>A0A0A9AHR0</accession>
<reference evidence="2" key="2">
    <citation type="journal article" date="2015" name="Data Brief">
        <title>Shoot transcriptome of the giant reed, Arundo donax.</title>
        <authorList>
            <person name="Barrero R.A."/>
            <person name="Guerrero F.D."/>
            <person name="Moolhuijzen P."/>
            <person name="Goolsby J.A."/>
            <person name="Tidwell J."/>
            <person name="Bellgard S.E."/>
            <person name="Bellgard M.I."/>
        </authorList>
    </citation>
    <scope>NUCLEOTIDE SEQUENCE</scope>
    <source>
        <tissue evidence="2">Shoot tissue taken approximately 20 cm above the soil surface</tissue>
    </source>
</reference>
<organism evidence="2">
    <name type="scientific">Arundo donax</name>
    <name type="common">Giant reed</name>
    <name type="synonym">Donax arundinaceus</name>
    <dbReference type="NCBI Taxonomy" id="35708"/>
    <lineage>
        <taxon>Eukaryota</taxon>
        <taxon>Viridiplantae</taxon>
        <taxon>Streptophyta</taxon>
        <taxon>Embryophyta</taxon>
        <taxon>Tracheophyta</taxon>
        <taxon>Spermatophyta</taxon>
        <taxon>Magnoliopsida</taxon>
        <taxon>Liliopsida</taxon>
        <taxon>Poales</taxon>
        <taxon>Poaceae</taxon>
        <taxon>PACMAD clade</taxon>
        <taxon>Arundinoideae</taxon>
        <taxon>Arundineae</taxon>
        <taxon>Arundo</taxon>
    </lineage>
</organism>
<sequence>MKCKFFLWLAIRNRCWTADRLQKRGLPHPKSCPLCDQEEETAQHLLTSCVFPRQVWHHILEPLNLSRLVPRRTEESFAEWWRKALRKGRKDQQKGLNTLIILGAWMI</sequence>
<evidence type="ECO:0000313" key="2">
    <source>
        <dbReference type="EMBL" id="JAD50681.1"/>
    </source>
</evidence>
<dbReference type="AlphaFoldDB" id="A0A0A9AHR0"/>
<reference evidence="2" key="1">
    <citation type="submission" date="2014-09" db="EMBL/GenBank/DDBJ databases">
        <authorList>
            <person name="Magalhaes I.L.F."/>
            <person name="Oliveira U."/>
            <person name="Santos F.R."/>
            <person name="Vidigal T.H.D.A."/>
            <person name="Brescovit A.D."/>
            <person name="Santos A.J."/>
        </authorList>
    </citation>
    <scope>NUCLEOTIDE SEQUENCE</scope>
    <source>
        <tissue evidence="2">Shoot tissue taken approximately 20 cm above the soil surface</tissue>
    </source>
</reference>
<proteinExistence type="predicted"/>
<dbReference type="EMBL" id="GBRH01247214">
    <property type="protein sequence ID" value="JAD50681.1"/>
    <property type="molecule type" value="Transcribed_RNA"/>
</dbReference>
<feature type="domain" description="Reverse transcriptase zinc-binding" evidence="1">
    <location>
        <begin position="2"/>
        <end position="56"/>
    </location>
</feature>
<dbReference type="InterPro" id="IPR026960">
    <property type="entry name" value="RVT-Znf"/>
</dbReference>